<evidence type="ECO:0000313" key="2">
    <source>
        <dbReference type="EMBL" id="SFR37644.1"/>
    </source>
</evidence>
<dbReference type="RefSeq" id="WP_089877149.1">
    <property type="nucleotide sequence ID" value="NZ_FOYS01000001.1"/>
</dbReference>
<evidence type="ECO:0000259" key="1">
    <source>
        <dbReference type="Pfam" id="PF01927"/>
    </source>
</evidence>
<dbReference type="AlphaFoldDB" id="A0A1I6G633"/>
<dbReference type="OrthoDB" id="1266at2157"/>
<proteinExistence type="predicted"/>
<name>A0A1I6G633_9EURY</name>
<dbReference type="STRING" id="555875.SAMN04488124_0926"/>
<dbReference type="EMBL" id="FOYS01000001">
    <property type="protein sequence ID" value="SFR37644.1"/>
    <property type="molecule type" value="Genomic_DNA"/>
</dbReference>
<dbReference type="Proteomes" id="UP000243250">
    <property type="component" value="Unassembled WGS sequence"/>
</dbReference>
<dbReference type="InterPro" id="IPR002782">
    <property type="entry name" value="Mut7-C_RNAse_dom"/>
</dbReference>
<evidence type="ECO:0000313" key="3">
    <source>
        <dbReference type="Proteomes" id="UP000243250"/>
    </source>
</evidence>
<accession>A0A1I6G633</accession>
<dbReference type="Pfam" id="PF01927">
    <property type="entry name" value="Mut7-C"/>
    <property type="match status" value="1"/>
</dbReference>
<dbReference type="PANTHER" id="PTHR39081">
    <property type="entry name" value="MUT7-C DOMAIN-CONTAINING PROTEIN"/>
    <property type="match status" value="1"/>
</dbReference>
<organism evidence="2 3">
    <name type="scientific">Halogeometricum limi</name>
    <dbReference type="NCBI Taxonomy" id="555875"/>
    <lineage>
        <taxon>Archaea</taxon>
        <taxon>Methanobacteriati</taxon>
        <taxon>Methanobacteriota</taxon>
        <taxon>Stenosarchaea group</taxon>
        <taxon>Halobacteria</taxon>
        <taxon>Halobacteriales</taxon>
        <taxon>Haloferacaceae</taxon>
        <taxon>Halogeometricum</taxon>
    </lineage>
</organism>
<gene>
    <name evidence="2" type="ORF">SAMN04488124_0926</name>
</gene>
<feature type="domain" description="Mut7-C RNAse" evidence="1">
    <location>
        <begin position="17"/>
        <end position="160"/>
    </location>
</feature>
<dbReference type="PANTHER" id="PTHR39081:SF1">
    <property type="entry name" value="MUT7-C RNASE DOMAIN-CONTAINING PROTEIN"/>
    <property type="match status" value="1"/>
</dbReference>
<sequence length="164" mass="17878">MDGSDGNERSGADADRPRLLLDSMLGKLATYLRMCGYDAAYVLDDGPDPGDDAILGRVRCEERTLLTRDESLAARARRSVLLTRRDVTGQLREFEAAGYPVGLAETPARCGSCNGPVERVAGTDAVPAYAPDPGDEALWRCRDCGQVFWKGSHWDDVATRLEDV</sequence>
<reference evidence="3" key="1">
    <citation type="submission" date="2016-10" db="EMBL/GenBank/DDBJ databases">
        <authorList>
            <person name="Varghese N."/>
            <person name="Submissions S."/>
        </authorList>
    </citation>
    <scope>NUCLEOTIDE SEQUENCE [LARGE SCALE GENOMIC DNA]</scope>
    <source>
        <strain evidence="3">CGMCC 1.8711</strain>
    </source>
</reference>
<protein>
    <recommendedName>
        <fullName evidence="1">Mut7-C RNAse domain-containing protein</fullName>
    </recommendedName>
</protein>
<keyword evidence="3" id="KW-1185">Reference proteome</keyword>